<name>A0A9Q9SRN9_9BURK</name>
<comment type="caution">
    <text evidence="1">The sequence shown here is derived from an EMBL/GenBank/DDBJ whole genome shotgun (WGS) entry which is preliminary data.</text>
</comment>
<protein>
    <submittedName>
        <fullName evidence="1">Uncharacterized protein</fullName>
    </submittedName>
</protein>
<evidence type="ECO:0000313" key="1">
    <source>
        <dbReference type="EMBL" id="VWC46241.1"/>
    </source>
</evidence>
<dbReference type="AlphaFoldDB" id="A0A9Q9SRN9"/>
<dbReference type="EMBL" id="CABVPX010000064">
    <property type="protein sequence ID" value="VWC46241.1"/>
    <property type="molecule type" value="Genomic_DNA"/>
</dbReference>
<gene>
    <name evidence="1" type="ORF">BAR24066_07386</name>
</gene>
<proteinExistence type="predicted"/>
<accession>A0A9Q9SRN9</accession>
<dbReference type="Proteomes" id="UP000494172">
    <property type="component" value="Unassembled WGS sequence"/>
</dbReference>
<reference evidence="1 2" key="1">
    <citation type="submission" date="2019-09" db="EMBL/GenBank/DDBJ databases">
        <authorList>
            <person name="Depoorter E."/>
        </authorList>
    </citation>
    <scope>NUCLEOTIDE SEQUENCE [LARGE SCALE GENOMIC DNA]</scope>
    <source>
        <strain evidence="1">LMG 24066</strain>
    </source>
</reference>
<organism evidence="1 2">
    <name type="scientific">Burkholderia arboris</name>
    <dbReference type="NCBI Taxonomy" id="488730"/>
    <lineage>
        <taxon>Bacteria</taxon>
        <taxon>Pseudomonadati</taxon>
        <taxon>Pseudomonadota</taxon>
        <taxon>Betaproteobacteria</taxon>
        <taxon>Burkholderiales</taxon>
        <taxon>Burkholderiaceae</taxon>
        <taxon>Burkholderia</taxon>
        <taxon>Burkholderia cepacia complex</taxon>
    </lineage>
</organism>
<sequence length="124" mass="12861">MSVSCQSMTACRISASVLVAGSTKCSKRVVGIGPSHCRPASESWSQNDWFCAMSAREAITSRSRSISGAQRIAAIEKNDVPCRDACSWSQTACCAGDSGYQVPDGLAGASISLATSGPDAPARR</sequence>
<evidence type="ECO:0000313" key="2">
    <source>
        <dbReference type="Proteomes" id="UP000494172"/>
    </source>
</evidence>